<evidence type="ECO:0000313" key="2">
    <source>
        <dbReference type="EMBL" id="CDZ38723.1"/>
    </source>
</evidence>
<reference evidence="2 3" key="1">
    <citation type="submission" date="2014-08" db="EMBL/GenBank/DDBJ databases">
        <authorList>
            <person name="Chen Y.-H."/>
        </authorList>
    </citation>
    <scope>NUCLEOTIDE SEQUENCE [LARGE SCALE GENOMIC DNA]</scope>
</reference>
<evidence type="ECO:0000313" key="3">
    <source>
        <dbReference type="Proteomes" id="UP000046176"/>
    </source>
</evidence>
<name>A0A0T7FUR2_NEOGA</name>
<evidence type="ECO:0000256" key="1">
    <source>
        <dbReference type="SAM" id="SignalP"/>
    </source>
</evidence>
<dbReference type="AlphaFoldDB" id="A0A0T7FUR2"/>
<feature type="signal peptide" evidence="1">
    <location>
        <begin position="1"/>
        <end position="18"/>
    </location>
</feature>
<protein>
    <submittedName>
        <fullName evidence="2">Uncharacterized protein</fullName>
    </submittedName>
</protein>
<keyword evidence="1" id="KW-0732">Signal</keyword>
<dbReference type="OrthoDB" id="8420087at2"/>
<dbReference type="RefSeq" id="WP_046668413.1">
    <property type="nucleotide sequence ID" value="NZ_CCRH01000014.1"/>
</dbReference>
<proteinExistence type="predicted"/>
<dbReference type="Proteomes" id="UP000046176">
    <property type="component" value="Unassembled WGS sequence"/>
</dbReference>
<sequence length="129" mass="14473">MKYALLAAAFLTASPATLLPSPAAAQSQQLEQACITVAKNFLLVPSIKTGIVQSFPELDPPGARLTYSTREDAKPTDFTNEIECEFDKGQPPFRLQRFCISDTCYGPNEQDQDNRRRYQEVKALMDRQK</sequence>
<accession>A0A0T7FUR2</accession>
<feature type="chain" id="PRO_5006682552" evidence="1">
    <location>
        <begin position="19"/>
        <end position="129"/>
    </location>
</feature>
<dbReference type="EMBL" id="CCRH01000014">
    <property type="protein sequence ID" value="CDZ38723.1"/>
    <property type="molecule type" value="Genomic_DNA"/>
</dbReference>
<gene>
    <name evidence="2" type="ORF">NGAL_HAMBI1145_45180</name>
</gene>
<organism evidence="2 3">
    <name type="scientific">Neorhizobium galegae bv. officinalis</name>
    <dbReference type="NCBI Taxonomy" id="323656"/>
    <lineage>
        <taxon>Bacteria</taxon>
        <taxon>Pseudomonadati</taxon>
        <taxon>Pseudomonadota</taxon>
        <taxon>Alphaproteobacteria</taxon>
        <taxon>Hyphomicrobiales</taxon>
        <taxon>Rhizobiaceae</taxon>
        <taxon>Rhizobium/Agrobacterium group</taxon>
        <taxon>Neorhizobium</taxon>
    </lineage>
</organism>